<evidence type="ECO:0000256" key="1">
    <source>
        <dbReference type="SAM" id="MobiDB-lite"/>
    </source>
</evidence>
<reference evidence="2" key="1">
    <citation type="submission" date="2020-01" db="EMBL/GenBank/DDBJ databases">
        <title>Identification and distribution of gene clusters putatively required for synthesis of sphingolipid metabolism inhibitors in phylogenetically diverse species of the filamentous fungus Fusarium.</title>
        <authorList>
            <person name="Kim H.-S."/>
            <person name="Busman M."/>
            <person name="Brown D.W."/>
            <person name="Divon H."/>
            <person name="Uhlig S."/>
            <person name="Proctor R.H."/>
        </authorList>
    </citation>
    <scope>NUCLEOTIDE SEQUENCE</scope>
    <source>
        <strain evidence="2">NRRL 53441</strain>
    </source>
</reference>
<keyword evidence="3" id="KW-1185">Reference proteome</keyword>
<dbReference type="EMBL" id="JAADJG010000445">
    <property type="protein sequence ID" value="KAF4446743.1"/>
    <property type="molecule type" value="Genomic_DNA"/>
</dbReference>
<protein>
    <submittedName>
        <fullName evidence="2">Uncharacterized protein</fullName>
    </submittedName>
</protein>
<dbReference type="SUPFAM" id="SSF49785">
    <property type="entry name" value="Galactose-binding domain-like"/>
    <property type="match status" value="1"/>
</dbReference>
<evidence type="ECO:0000313" key="2">
    <source>
        <dbReference type="EMBL" id="KAF4446743.1"/>
    </source>
</evidence>
<organism evidence="2 3">
    <name type="scientific">Fusarium austroafricanum</name>
    <dbReference type="NCBI Taxonomy" id="2364996"/>
    <lineage>
        <taxon>Eukaryota</taxon>
        <taxon>Fungi</taxon>
        <taxon>Dikarya</taxon>
        <taxon>Ascomycota</taxon>
        <taxon>Pezizomycotina</taxon>
        <taxon>Sordariomycetes</taxon>
        <taxon>Hypocreomycetidae</taxon>
        <taxon>Hypocreales</taxon>
        <taxon>Nectriaceae</taxon>
        <taxon>Fusarium</taxon>
        <taxon>Fusarium concolor species complex</taxon>
    </lineage>
</organism>
<dbReference type="Gene3D" id="2.60.120.260">
    <property type="entry name" value="Galactose-binding domain-like"/>
    <property type="match status" value="1"/>
</dbReference>
<name>A0A8H4KCE5_9HYPO</name>
<dbReference type="InterPro" id="IPR008979">
    <property type="entry name" value="Galactose-bd-like_sf"/>
</dbReference>
<feature type="compositionally biased region" description="Low complexity" evidence="1">
    <location>
        <begin position="233"/>
        <end position="246"/>
    </location>
</feature>
<proteinExistence type="predicted"/>
<evidence type="ECO:0000313" key="3">
    <source>
        <dbReference type="Proteomes" id="UP000605986"/>
    </source>
</evidence>
<gene>
    <name evidence="2" type="ORF">F53441_9677</name>
</gene>
<dbReference type="AlphaFoldDB" id="A0A8H4KCE5"/>
<feature type="region of interest" description="Disordered" evidence="1">
    <location>
        <begin position="229"/>
        <end position="264"/>
    </location>
</feature>
<dbReference type="OrthoDB" id="5105784at2759"/>
<dbReference type="Proteomes" id="UP000605986">
    <property type="component" value="Unassembled WGS sequence"/>
</dbReference>
<comment type="caution">
    <text evidence="2">The sequence shown here is derived from an EMBL/GenBank/DDBJ whole genome shotgun (WGS) entry which is preliminary data.</text>
</comment>
<accession>A0A8H4KCE5</accession>
<sequence length="435" mass="47341">MRFAIDNSSNPTWLNPNPTTFREAALNLHAFSDEGRSRQLYRKVLGAVEYSIAPHLRECYGWTSISGKDFCALPSILCPPEVRSGREVRNIWPTEEYNAIVYEYVPSNDVGLDVDVVQKQLDFFWFGGWCLVPLQPANWGGAGILLDMGDLILPEMCDHIPTLLNVKFSSTCGAGSATVEIATSTSGVTSGVTSEEITTAIESDSAVETSVTISTSAFETSTFEVSTSVAEASTRTTEDSTTTTTSPARSVQSPPNGDFEDSTLEPWESTGTTAVLVQGNACYEKNQCAKLPGPYSRNNAKIFQPVDIQQGYGYTFAAYLKQGCTYYSAAEGEDIDCSNNINSVGLSIDGVSNSGAKPVSWDNQYHEYSSTFQYTGPSIDATDLFISVVINQGERYEFLVDSVSLIAPSRPSPGFDVLVAGTFAMRLHWNRGINR</sequence>